<reference evidence="1 2" key="1">
    <citation type="submission" date="2018-11" db="EMBL/GenBank/DDBJ databases">
        <authorList>
            <consortium name="Pathogen Informatics"/>
        </authorList>
    </citation>
    <scope>NUCLEOTIDE SEQUENCE [LARGE SCALE GENOMIC DNA]</scope>
</reference>
<evidence type="ECO:0000313" key="1">
    <source>
        <dbReference type="EMBL" id="VDO97934.1"/>
    </source>
</evidence>
<keyword evidence="2" id="KW-1185">Reference proteome</keyword>
<dbReference type="WBParaSite" id="HPBE_0001393501-mRNA-1">
    <property type="protein sequence ID" value="HPBE_0001393501-mRNA-1"/>
    <property type="gene ID" value="HPBE_0001393501"/>
</dbReference>
<accession>A0A3P8AQN8</accession>
<organism evidence="2 3">
    <name type="scientific">Heligmosomoides polygyrus</name>
    <name type="common">Parasitic roundworm</name>
    <dbReference type="NCBI Taxonomy" id="6339"/>
    <lineage>
        <taxon>Eukaryota</taxon>
        <taxon>Metazoa</taxon>
        <taxon>Ecdysozoa</taxon>
        <taxon>Nematoda</taxon>
        <taxon>Chromadorea</taxon>
        <taxon>Rhabditida</taxon>
        <taxon>Rhabditina</taxon>
        <taxon>Rhabditomorpha</taxon>
        <taxon>Strongyloidea</taxon>
        <taxon>Heligmosomidae</taxon>
        <taxon>Heligmosomoides</taxon>
    </lineage>
</organism>
<evidence type="ECO:0000313" key="3">
    <source>
        <dbReference type="WBParaSite" id="HPBE_0001393501-mRNA-1"/>
    </source>
</evidence>
<evidence type="ECO:0000313" key="2">
    <source>
        <dbReference type="Proteomes" id="UP000050761"/>
    </source>
</evidence>
<reference evidence="3" key="2">
    <citation type="submission" date="2019-09" db="UniProtKB">
        <authorList>
            <consortium name="WormBaseParasite"/>
        </authorList>
    </citation>
    <scope>IDENTIFICATION</scope>
</reference>
<accession>A0A183FZ05</accession>
<dbReference type="Proteomes" id="UP000050761">
    <property type="component" value="Unassembled WGS sequence"/>
</dbReference>
<proteinExistence type="predicted"/>
<name>A0A183FZ05_HELPZ</name>
<sequence>MKTCTAQIEIMDEWMISLVCSEEGDKTYEDGFQLNRKSFQIQVVVLHETKARKNDDTHLSSISSTFTKPCPPVWPPFVCILHRKPISIINCYSPADETELDVFYEELGKRNGLREEYKIMRFGSG</sequence>
<protein>
    <submittedName>
        <fullName evidence="3">Ubiquitin-like domain-containing protein</fullName>
    </submittedName>
</protein>
<gene>
    <name evidence="1" type="ORF">HPBE_LOCUS13936</name>
</gene>
<dbReference type="AlphaFoldDB" id="A0A183FZ05"/>
<dbReference type="EMBL" id="UZAH01028136">
    <property type="protein sequence ID" value="VDO97934.1"/>
    <property type="molecule type" value="Genomic_DNA"/>
</dbReference>